<dbReference type="PANTHER" id="PTHR38847">
    <property type="match status" value="1"/>
</dbReference>
<keyword evidence="2" id="KW-1185">Reference proteome</keyword>
<evidence type="ECO:0008006" key="3">
    <source>
        <dbReference type="Google" id="ProtNLM"/>
    </source>
</evidence>
<sequence length="102" mass="11205">MGAVPTGCPGTAANYYFSGNSETATKSHTFNGPLSDNWRATDRTDVASIVYAPCGERRLFNINAELRVITSSADFRKTTSFMSMDSTDASVSTKYHFSWKKC</sequence>
<dbReference type="RefSeq" id="WP_245378709.1">
    <property type="nucleotide sequence ID" value="NZ_JAGINW010000001.1"/>
</dbReference>
<dbReference type="Pfam" id="PF14273">
    <property type="entry name" value="DUF4360"/>
    <property type="match status" value="1"/>
</dbReference>
<protein>
    <recommendedName>
        <fullName evidence="3">DUF4360 domain-containing protein</fullName>
    </recommendedName>
</protein>
<gene>
    <name evidence="1" type="ORF">JOF56_009689</name>
</gene>
<evidence type="ECO:0000313" key="1">
    <source>
        <dbReference type="EMBL" id="MBP2329304.1"/>
    </source>
</evidence>
<proteinExistence type="predicted"/>
<name>A0ABS4TZB8_9PSEU</name>
<comment type="caution">
    <text evidence="1">The sequence shown here is derived from an EMBL/GenBank/DDBJ whole genome shotgun (WGS) entry which is preliminary data.</text>
</comment>
<dbReference type="PANTHER" id="PTHR38847:SF1">
    <property type="entry name" value="PSEUDOURIDINE SYNTHASE RSUA_RLUA-LIKE DOMAIN-CONTAINING PROTEIN"/>
    <property type="match status" value="1"/>
</dbReference>
<reference evidence="1 2" key="1">
    <citation type="submission" date="2021-03" db="EMBL/GenBank/DDBJ databases">
        <title>Sequencing the genomes of 1000 actinobacteria strains.</title>
        <authorList>
            <person name="Klenk H.-P."/>
        </authorList>
    </citation>
    <scope>NUCLEOTIDE SEQUENCE [LARGE SCALE GENOMIC DNA]</scope>
    <source>
        <strain evidence="1 2">DSM 46670</strain>
    </source>
</reference>
<dbReference type="Proteomes" id="UP001519332">
    <property type="component" value="Unassembled WGS sequence"/>
</dbReference>
<evidence type="ECO:0000313" key="2">
    <source>
        <dbReference type="Proteomes" id="UP001519332"/>
    </source>
</evidence>
<dbReference type="EMBL" id="JAGINW010000001">
    <property type="protein sequence ID" value="MBP2329304.1"/>
    <property type="molecule type" value="Genomic_DNA"/>
</dbReference>
<accession>A0ABS4TZB8</accession>
<organism evidence="1 2">
    <name type="scientific">Kibdelosporangium banguiense</name>
    <dbReference type="NCBI Taxonomy" id="1365924"/>
    <lineage>
        <taxon>Bacteria</taxon>
        <taxon>Bacillati</taxon>
        <taxon>Actinomycetota</taxon>
        <taxon>Actinomycetes</taxon>
        <taxon>Pseudonocardiales</taxon>
        <taxon>Pseudonocardiaceae</taxon>
        <taxon>Kibdelosporangium</taxon>
    </lineage>
</organism>
<dbReference type="InterPro" id="IPR025649">
    <property type="entry name" value="DUF4360"/>
</dbReference>